<dbReference type="EMBL" id="JBHTKI010000046">
    <property type="protein sequence ID" value="MFD1032893.1"/>
    <property type="molecule type" value="Genomic_DNA"/>
</dbReference>
<organism evidence="2 3">
    <name type="scientific">Metaplanococcus flavidus</name>
    <dbReference type="NCBI Taxonomy" id="569883"/>
    <lineage>
        <taxon>Bacteria</taxon>
        <taxon>Bacillati</taxon>
        <taxon>Bacillota</taxon>
        <taxon>Bacilli</taxon>
        <taxon>Bacillales</taxon>
        <taxon>Caryophanaceae</taxon>
        <taxon>Metaplanococcus</taxon>
    </lineage>
</organism>
<evidence type="ECO:0000313" key="2">
    <source>
        <dbReference type="EMBL" id="MFD1032893.1"/>
    </source>
</evidence>
<keyword evidence="1" id="KW-0812">Transmembrane</keyword>
<gene>
    <name evidence="2" type="ORF">ACFQ1X_15795</name>
</gene>
<sequence length="152" mass="17055">MKLKFLVFLISSYLIAFSINLIPSIKYPDSSLNVFNLLATALFLVAFLLAIKKGASSGRYHKSVKLLLLVGFSSGLVVYVFKLLEDSLMNYAFLDVIASIPYPFYLLFITPLFGMNYLVDISYETFSLLMSAVYVLIFISVISFKKADAQNV</sequence>
<keyword evidence="3" id="KW-1185">Reference proteome</keyword>
<accession>A0ABW3LE60</accession>
<feature type="transmembrane region" description="Helical" evidence="1">
    <location>
        <begin position="63"/>
        <end position="82"/>
    </location>
</feature>
<protein>
    <recommendedName>
        <fullName evidence="4">NADH dehydrogenase subunit 6</fullName>
    </recommendedName>
</protein>
<evidence type="ECO:0000256" key="1">
    <source>
        <dbReference type="SAM" id="Phobius"/>
    </source>
</evidence>
<keyword evidence="1" id="KW-1133">Transmembrane helix</keyword>
<dbReference type="RefSeq" id="WP_144841600.1">
    <property type="nucleotide sequence ID" value="NZ_JBHTKI010000046.1"/>
</dbReference>
<evidence type="ECO:0008006" key="4">
    <source>
        <dbReference type="Google" id="ProtNLM"/>
    </source>
</evidence>
<evidence type="ECO:0000313" key="3">
    <source>
        <dbReference type="Proteomes" id="UP001597109"/>
    </source>
</evidence>
<feature type="transmembrane region" description="Helical" evidence="1">
    <location>
        <begin position="34"/>
        <end position="51"/>
    </location>
</feature>
<reference evidence="3" key="1">
    <citation type="journal article" date="2019" name="Int. J. Syst. Evol. Microbiol.">
        <title>The Global Catalogue of Microorganisms (GCM) 10K type strain sequencing project: providing services to taxonomists for standard genome sequencing and annotation.</title>
        <authorList>
            <consortium name="The Broad Institute Genomics Platform"/>
            <consortium name="The Broad Institute Genome Sequencing Center for Infectious Disease"/>
            <person name="Wu L."/>
            <person name="Ma J."/>
        </authorList>
    </citation>
    <scope>NUCLEOTIDE SEQUENCE [LARGE SCALE GENOMIC DNA]</scope>
    <source>
        <strain evidence="3">CCUG 56756</strain>
    </source>
</reference>
<dbReference type="Proteomes" id="UP001597109">
    <property type="component" value="Unassembled WGS sequence"/>
</dbReference>
<name>A0ABW3LE60_9BACL</name>
<feature type="transmembrane region" description="Helical" evidence="1">
    <location>
        <begin position="126"/>
        <end position="144"/>
    </location>
</feature>
<keyword evidence="1" id="KW-0472">Membrane</keyword>
<proteinExistence type="predicted"/>
<comment type="caution">
    <text evidence="2">The sequence shown here is derived from an EMBL/GenBank/DDBJ whole genome shotgun (WGS) entry which is preliminary data.</text>
</comment>
<feature type="transmembrane region" description="Helical" evidence="1">
    <location>
        <begin position="102"/>
        <end position="119"/>
    </location>
</feature>